<dbReference type="EMBL" id="CP093347">
    <property type="protein sequence ID" value="WOG99700.1"/>
    <property type="molecule type" value="Genomic_DNA"/>
</dbReference>
<sequence>MIQAQNFPHLACAHGHTIEKPLTSLLYVDKENNTLAQPLPPRLAKQPRVLQDAARLPTTELLTHHLHPSTKIQLQLFPINQDTRIQLEKDGYNPFLELTLRARKKISSVITHMDSKWGSSSIATGKLMLVPYTTTLDKVASVKRWTLDDISVTAGDVYAAVDSPDVFRLRYGWFSNLESTCFEGSLGSEGVNGFARTSEVTPNLMKELERTSEDIVKPNHVGTAAEKIVTDQCMDVLANHLMDNGTGGSSVTCDNNLTIGTGQLLPWDDSILNLSIGGFISELSLLGKADGCNIKSTQSQQGLHQIPISDFSIGGLLNEASLQGKIHSNKLASNSSKSAVQEDIGKGSQFPWDDSLTNLSIGGLLSEASLQEKIQAQPAKPLLRGSHSSFFDAEETCHEFSYQKSSFTKRNLTSSGSGKPGSCSHNTNLNTTKVSSCPEKQISLIQDSLCQESKNDHQPGSRLHSEDSFIGLTGIKWNDSLGPFDVGASTLQPVFGDSISFSKLIR</sequence>
<dbReference type="GO" id="GO:0005634">
    <property type="term" value="C:nucleus"/>
    <property type="evidence" value="ECO:0007669"/>
    <property type="project" value="TreeGrafter"/>
</dbReference>
<dbReference type="Proteomes" id="UP000077755">
    <property type="component" value="Chromosome 5"/>
</dbReference>
<dbReference type="GO" id="GO:0007389">
    <property type="term" value="P:pattern specification process"/>
    <property type="evidence" value="ECO:0007669"/>
    <property type="project" value="TreeGrafter"/>
</dbReference>
<dbReference type="PANTHER" id="PTHR21677">
    <property type="entry name" value="CRAMPED PROTEIN"/>
    <property type="match status" value="1"/>
</dbReference>
<dbReference type="InterPro" id="IPR055315">
    <property type="entry name" value="Cramped-like"/>
</dbReference>
<reference evidence="1" key="2">
    <citation type="submission" date="2022-03" db="EMBL/GenBank/DDBJ databases">
        <title>Draft title - Genomic analysis of global carrot germplasm unveils the trajectory of domestication and the origin of high carotenoid orange carrot.</title>
        <authorList>
            <person name="Iorizzo M."/>
            <person name="Ellison S."/>
            <person name="Senalik D."/>
            <person name="Macko-Podgorni A."/>
            <person name="Grzebelus D."/>
            <person name="Bostan H."/>
            <person name="Rolling W."/>
            <person name="Curaba J."/>
            <person name="Simon P."/>
        </authorList>
    </citation>
    <scope>NUCLEOTIDE SEQUENCE</scope>
    <source>
        <tissue evidence="1">Leaf</tissue>
    </source>
</reference>
<dbReference type="GO" id="GO:0003682">
    <property type="term" value="F:chromatin binding"/>
    <property type="evidence" value="ECO:0007669"/>
    <property type="project" value="InterPro"/>
</dbReference>
<evidence type="ECO:0000313" key="1">
    <source>
        <dbReference type="EMBL" id="WOG99700.1"/>
    </source>
</evidence>
<protein>
    <recommendedName>
        <fullName evidence="3">TSL-kinase interacting protein 1</fullName>
    </recommendedName>
</protein>
<name>A0AAF0X4R0_DAUCS</name>
<dbReference type="PANTHER" id="PTHR21677:SF4">
    <property type="entry name" value="TSL-KINASE INTERACTING-LIKE PROTEIN"/>
    <property type="match status" value="1"/>
</dbReference>
<keyword evidence="2" id="KW-1185">Reference proteome</keyword>
<evidence type="ECO:0008006" key="3">
    <source>
        <dbReference type="Google" id="ProtNLM"/>
    </source>
</evidence>
<gene>
    <name evidence="1" type="ORF">DCAR_0519055</name>
</gene>
<dbReference type="AlphaFoldDB" id="A0AAF0X4R0"/>
<reference evidence="1" key="1">
    <citation type="journal article" date="2016" name="Nat. Genet.">
        <title>A high-quality carrot genome assembly provides new insights into carotenoid accumulation and asterid genome evolution.</title>
        <authorList>
            <person name="Iorizzo M."/>
            <person name="Ellison S."/>
            <person name="Senalik D."/>
            <person name="Zeng P."/>
            <person name="Satapoomin P."/>
            <person name="Huang J."/>
            <person name="Bowman M."/>
            <person name="Iovene M."/>
            <person name="Sanseverino W."/>
            <person name="Cavagnaro P."/>
            <person name="Yildiz M."/>
            <person name="Macko-Podgorni A."/>
            <person name="Moranska E."/>
            <person name="Grzebelus E."/>
            <person name="Grzebelus D."/>
            <person name="Ashrafi H."/>
            <person name="Zheng Z."/>
            <person name="Cheng S."/>
            <person name="Spooner D."/>
            <person name="Van Deynze A."/>
            <person name="Simon P."/>
        </authorList>
    </citation>
    <scope>NUCLEOTIDE SEQUENCE</scope>
    <source>
        <tissue evidence="1">Leaf</tissue>
    </source>
</reference>
<evidence type="ECO:0000313" key="2">
    <source>
        <dbReference type="Proteomes" id="UP000077755"/>
    </source>
</evidence>
<organism evidence="1 2">
    <name type="scientific">Daucus carota subsp. sativus</name>
    <name type="common">Carrot</name>
    <dbReference type="NCBI Taxonomy" id="79200"/>
    <lineage>
        <taxon>Eukaryota</taxon>
        <taxon>Viridiplantae</taxon>
        <taxon>Streptophyta</taxon>
        <taxon>Embryophyta</taxon>
        <taxon>Tracheophyta</taxon>
        <taxon>Spermatophyta</taxon>
        <taxon>Magnoliopsida</taxon>
        <taxon>eudicotyledons</taxon>
        <taxon>Gunneridae</taxon>
        <taxon>Pentapetalae</taxon>
        <taxon>asterids</taxon>
        <taxon>campanulids</taxon>
        <taxon>Apiales</taxon>
        <taxon>Apiaceae</taxon>
        <taxon>Apioideae</taxon>
        <taxon>Scandiceae</taxon>
        <taxon>Daucinae</taxon>
        <taxon>Daucus</taxon>
        <taxon>Daucus sect. Daucus</taxon>
    </lineage>
</organism>
<accession>A0AAF0X4R0</accession>
<proteinExistence type="predicted"/>